<evidence type="ECO:0000313" key="2">
    <source>
        <dbReference type="Proteomes" id="UP000284022"/>
    </source>
</evidence>
<gene>
    <name evidence="1" type="ORF">DWW83_20615</name>
</gene>
<accession>A0A412SA23</accession>
<dbReference type="Proteomes" id="UP000284022">
    <property type="component" value="Unassembled WGS sequence"/>
</dbReference>
<organism evidence="1 2">
    <name type="scientific">Bacteroides uniformis</name>
    <dbReference type="NCBI Taxonomy" id="820"/>
    <lineage>
        <taxon>Bacteria</taxon>
        <taxon>Pseudomonadati</taxon>
        <taxon>Bacteroidota</taxon>
        <taxon>Bacteroidia</taxon>
        <taxon>Bacteroidales</taxon>
        <taxon>Bacteroidaceae</taxon>
        <taxon>Bacteroides</taxon>
    </lineage>
</organism>
<dbReference type="AlphaFoldDB" id="A0A412SA23"/>
<evidence type="ECO:0000313" key="1">
    <source>
        <dbReference type="EMBL" id="RGU34516.1"/>
    </source>
</evidence>
<proteinExistence type="predicted"/>
<dbReference type="EMBL" id="QRXV01000032">
    <property type="protein sequence ID" value="RGU34516.1"/>
    <property type="molecule type" value="Genomic_DNA"/>
</dbReference>
<protein>
    <submittedName>
        <fullName evidence="1">Uncharacterized protein</fullName>
    </submittedName>
</protein>
<sequence>MKPCRIVRLGGAIVLLFGKFRYLCHTKTEGGALGHGLCRDIEDSYPAWKQTGIDIHIVRSLNVSVRKLALFKRNGMDSAMFMLYAYTA</sequence>
<comment type="caution">
    <text evidence="1">The sequence shown here is derived from an EMBL/GenBank/DDBJ whole genome shotgun (WGS) entry which is preliminary data.</text>
</comment>
<reference evidence="1 2" key="1">
    <citation type="submission" date="2018-08" db="EMBL/GenBank/DDBJ databases">
        <title>A genome reference for cultivated species of the human gut microbiota.</title>
        <authorList>
            <person name="Zou Y."/>
            <person name="Xue W."/>
            <person name="Luo G."/>
        </authorList>
    </citation>
    <scope>NUCLEOTIDE SEQUENCE [LARGE SCALE GENOMIC DNA]</scope>
    <source>
        <strain evidence="1 2">AF17-20</strain>
    </source>
</reference>
<name>A0A412SA23_BACUN</name>